<dbReference type="Gene3D" id="1.10.10.10">
    <property type="entry name" value="Winged helix-like DNA-binding domain superfamily/Winged helix DNA-binding domain"/>
    <property type="match status" value="1"/>
</dbReference>
<keyword evidence="2" id="KW-0805">Transcription regulation</keyword>
<sequence>MTLKQLEAFYWAATCTSFAMAARKVHLSVSSLSKRIAELEASLGQELFDRSRNRAVLTDAGTVLVPRARELLTAAEKLRSDMRQALDLEGTCRIGVGELTALTWLPHLVRSIKTHHPRLTVELFIGIGQLLEQRLVDGELDFAVVAGRSSNSAISSRWIGEAGFTWYAATEAAPDVQEVDQRLFETMPLVCLPAGSGATRLLHDWLRERGVVPGERIVCNHWEAVAGLIREGLGFGLLPRGWADGFVGSQRLRRLRSEPELSSLAYFFHWRSDDYRAILDAMRELVQAEVRFERPSTDERVAKR</sequence>
<dbReference type="Proteomes" id="UP000277007">
    <property type="component" value="Unassembled WGS sequence"/>
</dbReference>
<comment type="similarity">
    <text evidence="1">Belongs to the LysR transcriptional regulatory family.</text>
</comment>
<reference evidence="6 7" key="1">
    <citation type="submission" date="2018-12" db="EMBL/GenBank/DDBJ databases">
        <authorList>
            <person name="Yang Y."/>
        </authorList>
    </citation>
    <scope>NUCLEOTIDE SEQUENCE [LARGE SCALE GENOMIC DNA]</scope>
    <source>
        <strain evidence="6 7">L-25-5w-1</strain>
    </source>
</reference>
<dbReference type="InterPro" id="IPR005119">
    <property type="entry name" value="LysR_subst-bd"/>
</dbReference>
<evidence type="ECO:0000313" key="7">
    <source>
        <dbReference type="Proteomes" id="UP000277007"/>
    </source>
</evidence>
<proteinExistence type="inferred from homology"/>
<organism evidence="6 7">
    <name type="scientific">Azospirillum griseum</name>
    <dbReference type="NCBI Taxonomy" id="2496639"/>
    <lineage>
        <taxon>Bacteria</taxon>
        <taxon>Pseudomonadati</taxon>
        <taxon>Pseudomonadota</taxon>
        <taxon>Alphaproteobacteria</taxon>
        <taxon>Rhodospirillales</taxon>
        <taxon>Azospirillaceae</taxon>
        <taxon>Azospirillum</taxon>
    </lineage>
</organism>
<evidence type="ECO:0000256" key="1">
    <source>
        <dbReference type="ARBA" id="ARBA00009437"/>
    </source>
</evidence>
<evidence type="ECO:0000256" key="4">
    <source>
        <dbReference type="ARBA" id="ARBA00023163"/>
    </source>
</evidence>
<dbReference type="PANTHER" id="PTHR30126">
    <property type="entry name" value="HTH-TYPE TRANSCRIPTIONAL REGULATOR"/>
    <property type="match status" value="1"/>
</dbReference>
<dbReference type="AlphaFoldDB" id="A0A3S0IC02"/>
<dbReference type="InterPro" id="IPR000847">
    <property type="entry name" value="LysR_HTH_N"/>
</dbReference>
<comment type="caution">
    <text evidence="6">The sequence shown here is derived from an EMBL/GenBank/DDBJ whole genome shotgun (WGS) entry which is preliminary data.</text>
</comment>
<dbReference type="SUPFAM" id="SSF53850">
    <property type="entry name" value="Periplasmic binding protein-like II"/>
    <property type="match status" value="1"/>
</dbReference>
<keyword evidence="4" id="KW-0804">Transcription</keyword>
<name>A0A3S0IC02_9PROT</name>
<dbReference type="PANTHER" id="PTHR30126:SF94">
    <property type="entry name" value="LYSR FAMILY TRANSCRIPTIONAL REGULATOR"/>
    <property type="match status" value="1"/>
</dbReference>
<dbReference type="InterPro" id="IPR036390">
    <property type="entry name" value="WH_DNA-bd_sf"/>
</dbReference>
<feature type="domain" description="HTH lysR-type" evidence="5">
    <location>
        <begin position="1"/>
        <end position="58"/>
    </location>
</feature>
<dbReference type="SUPFAM" id="SSF46785">
    <property type="entry name" value="Winged helix' DNA-binding domain"/>
    <property type="match status" value="1"/>
</dbReference>
<dbReference type="OrthoDB" id="8479357at2"/>
<dbReference type="EMBL" id="RXMA01000031">
    <property type="protein sequence ID" value="RTR15755.1"/>
    <property type="molecule type" value="Genomic_DNA"/>
</dbReference>
<dbReference type="RefSeq" id="WP_126619674.1">
    <property type="nucleotide sequence ID" value="NZ_JBHUCY010000057.1"/>
</dbReference>
<keyword evidence="7" id="KW-1185">Reference proteome</keyword>
<dbReference type="PRINTS" id="PR00039">
    <property type="entry name" value="HTHLYSR"/>
</dbReference>
<dbReference type="InterPro" id="IPR036388">
    <property type="entry name" value="WH-like_DNA-bd_sf"/>
</dbReference>
<evidence type="ECO:0000313" key="6">
    <source>
        <dbReference type="EMBL" id="RTR15755.1"/>
    </source>
</evidence>
<dbReference type="FunFam" id="1.10.10.10:FF:000001">
    <property type="entry name" value="LysR family transcriptional regulator"/>
    <property type="match status" value="1"/>
</dbReference>
<gene>
    <name evidence="6" type="ORF">EJ903_22460</name>
</gene>
<protein>
    <submittedName>
        <fullName evidence="6">LysR family transcriptional regulator</fullName>
    </submittedName>
</protein>
<accession>A0A3S0IC02</accession>
<dbReference type="PROSITE" id="PS50931">
    <property type="entry name" value="HTH_LYSR"/>
    <property type="match status" value="1"/>
</dbReference>
<evidence type="ECO:0000259" key="5">
    <source>
        <dbReference type="PROSITE" id="PS50931"/>
    </source>
</evidence>
<dbReference type="CDD" id="cd05466">
    <property type="entry name" value="PBP2_LTTR_substrate"/>
    <property type="match status" value="1"/>
</dbReference>
<dbReference type="Pfam" id="PF03466">
    <property type="entry name" value="LysR_substrate"/>
    <property type="match status" value="1"/>
</dbReference>
<dbReference type="GO" id="GO:0000976">
    <property type="term" value="F:transcription cis-regulatory region binding"/>
    <property type="evidence" value="ECO:0007669"/>
    <property type="project" value="TreeGrafter"/>
</dbReference>
<evidence type="ECO:0000256" key="3">
    <source>
        <dbReference type="ARBA" id="ARBA00023125"/>
    </source>
</evidence>
<evidence type="ECO:0000256" key="2">
    <source>
        <dbReference type="ARBA" id="ARBA00023015"/>
    </source>
</evidence>
<dbReference type="Gene3D" id="3.40.190.10">
    <property type="entry name" value="Periplasmic binding protein-like II"/>
    <property type="match status" value="2"/>
</dbReference>
<dbReference type="GO" id="GO:0003700">
    <property type="term" value="F:DNA-binding transcription factor activity"/>
    <property type="evidence" value="ECO:0007669"/>
    <property type="project" value="InterPro"/>
</dbReference>
<keyword evidence="3" id="KW-0238">DNA-binding</keyword>
<dbReference type="Pfam" id="PF00126">
    <property type="entry name" value="HTH_1"/>
    <property type="match status" value="1"/>
</dbReference>